<keyword evidence="5" id="KW-0496">Mitochondrion</keyword>
<gene>
    <name evidence="8" type="ORF">Micbo1qcDRAFT_185729</name>
</gene>
<dbReference type="GO" id="GO:0016020">
    <property type="term" value="C:membrane"/>
    <property type="evidence" value="ECO:0007669"/>
    <property type="project" value="UniProtKB-SubCell"/>
</dbReference>
<evidence type="ECO:0000256" key="5">
    <source>
        <dbReference type="ARBA" id="ARBA00023128"/>
    </source>
</evidence>
<evidence type="ECO:0000256" key="6">
    <source>
        <dbReference type="ARBA" id="ARBA00023136"/>
    </source>
</evidence>
<keyword evidence="4" id="KW-0256">Endoplasmic reticulum</keyword>
<name>A0A136IQD5_9PEZI</name>
<evidence type="ECO:0000313" key="9">
    <source>
        <dbReference type="Proteomes" id="UP000070501"/>
    </source>
</evidence>
<reference evidence="9" key="1">
    <citation type="submission" date="2016-02" db="EMBL/GenBank/DDBJ databases">
        <title>Draft genome sequence of Microdochium bolleyi, a fungal endophyte of beachgrass.</title>
        <authorList>
            <consortium name="DOE Joint Genome Institute"/>
            <person name="David A.S."/>
            <person name="May G."/>
            <person name="Haridas S."/>
            <person name="Lim J."/>
            <person name="Wang M."/>
            <person name="Labutti K."/>
            <person name="Lipzen A."/>
            <person name="Barry K."/>
            <person name="Grigoriev I.V."/>
        </authorList>
    </citation>
    <scope>NUCLEOTIDE SEQUENCE [LARGE SCALE GENOMIC DNA]</scope>
    <source>
        <strain evidence="9">J235TASD1</strain>
    </source>
</reference>
<dbReference type="GO" id="GO:0005783">
    <property type="term" value="C:endoplasmic reticulum"/>
    <property type="evidence" value="ECO:0007669"/>
    <property type="project" value="UniProtKB-SubCell"/>
</dbReference>
<dbReference type="GO" id="GO:0005739">
    <property type="term" value="C:mitochondrion"/>
    <property type="evidence" value="ECO:0007669"/>
    <property type="project" value="UniProtKB-SubCell"/>
</dbReference>
<keyword evidence="6" id="KW-0472">Membrane</keyword>
<evidence type="ECO:0008006" key="10">
    <source>
        <dbReference type="Google" id="ProtNLM"/>
    </source>
</evidence>
<evidence type="ECO:0000256" key="7">
    <source>
        <dbReference type="SAM" id="MobiDB-lite"/>
    </source>
</evidence>
<sequence length="380" mass="42517">MTYRVRKIPLQWDCIRLKSRLEEDGIDMEVKSLALDIRGDKQVATGSVKDARLNPQTVKDLVIDKEFYGITVLSAPSPEDHKIDIMAISGLGGHAFGSFRCRKEPSHMWLRDDLPEGIVDEKTQRSMARIMTYGYNSRVANSNSHDNLATLANRFNLSLKALADAPTVKPIILIAHSLGGLIVKQVRPSCPRDPREDSVKLYKAVYGIVFFGVPHQGMNVKPLTSMAASRPNRPLIESIAWTNSMNTNELRQSFQLGLGGRGDSEVYCFYELQESPVVEEDGNGGFRMTEDPKKFKLLVSQQSATHYCMHWVPGVDHECSMNKNHSDMVKFERGGIDFESVRVVLRGIAKRALGRPSSMTSTPGRQNLQKSKYRSRASSS</sequence>
<dbReference type="Proteomes" id="UP000070501">
    <property type="component" value="Unassembled WGS sequence"/>
</dbReference>
<evidence type="ECO:0000256" key="3">
    <source>
        <dbReference type="ARBA" id="ARBA00004370"/>
    </source>
</evidence>
<evidence type="ECO:0000256" key="4">
    <source>
        <dbReference type="ARBA" id="ARBA00022824"/>
    </source>
</evidence>
<dbReference type="OrthoDB" id="1658288at2759"/>
<dbReference type="Gene3D" id="3.40.50.1820">
    <property type="entry name" value="alpha/beta hydrolase"/>
    <property type="match status" value="1"/>
</dbReference>
<keyword evidence="9" id="KW-1185">Reference proteome</keyword>
<organism evidence="8 9">
    <name type="scientific">Microdochium bolleyi</name>
    <dbReference type="NCBI Taxonomy" id="196109"/>
    <lineage>
        <taxon>Eukaryota</taxon>
        <taxon>Fungi</taxon>
        <taxon>Dikarya</taxon>
        <taxon>Ascomycota</taxon>
        <taxon>Pezizomycotina</taxon>
        <taxon>Sordariomycetes</taxon>
        <taxon>Xylariomycetidae</taxon>
        <taxon>Xylariales</taxon>
        <taxon>Microdochiaceae</taxon>
        <taxon>Microdochium</taxon>
    </lineage>
</organism>
<protein>
    <recommendedName>
        <fullName evidence="10">DUF676 domain-containing protein</fullName>
    </recommendedName>
</protein>
<feature type="compositionally biased region" description="Basic residues" evidence="7">
    <location>
        <begin position="371"/>
        <end position="380"/>
    </location>
</feature>
<evidence type="ECO:0000256" key="2">
    <source>
        <dbReference type="ARBA" id="ARBA00004240"/>
    </source>
</evidence>
<dbReference type="PANTHER" id="PTHR48182">
    <property type="entry name" value="PROTEIN SERAC1"/>
    <property type="match status" value="1"/>
</dbReference>
<feature type="region of interest" description="Disordered" evidence="7">
    <location>
        <begin position="354"/>
        <end position="380"/>
    </location>
</feature>
<feature type="compositionally biased region" description="Polar residues" evidence="7">
    <location>
        <begin position="357"/>
        <end position="370"/>
    </location>
</feature>
<comment type="subcellular location">
    <subcellularLocation>
        <location evidence="2">Endoplasmic reticulum</location>
    </subcellularLocation>
    <subcellularLocation>
        <location evidence="3">Membrane</location>
    </subcellularLocation>
    <subcellularLocation>
        <location evidence="1">Mitochondrion</location>
    </subcellularLocation>
</comment>
<evidence type="ECO:0000256" key="1">
    <source>
        <dbReference type="ARBA" id="ARBA00004173"/>
    </source>
</evidence>
<dbReference type="EMBL" id="KQ964264">
    <property type="protein sequence ID" value="KXJ87108.1"/>
    <property type="molecule type" value="Genomic_DNA"/>
</dbReference>
<dbReference type="SUPFAM" id="SSF53474">
    <property type="entry name" value="alpha/beta-Hydrolases"/>
    <property type="match status" value="1"/>
</dbReference>
<accession>A0A136IQD5</accession>
<dbReference type="AlphaFoldDB" id="A0A136IQD5"/>
<dbReference type="InterPro" id="IPR052374">
    <property type="entry name" value="SERAC1"/>
</dbReference>
<dbReference type="InParanoid" id="A0A136IQD5"/>
<dbReference type="PANTHER" id="PTHR48182:SF2">
    <property type="entry name" value="PROTEIN SERAC1"/>
    <property type="match status" value="1"/>
</dbReference>
<evidence type="ECO:0000313" key="8">
    <source>
        <dbReference type="EMBL" id="KXJ87108.1"/>
    </source>
</evidence>
<dbReference type="InterPro" id="IPR029058">
    <property type="entry name" value="AB_hydrolase_fold"/>
</dbReference>
<proteinExistence type="predicted"/>